<organism evidence="9 10">
    <name type="scientific">Microbacterium pygmaeum</name>
    <dbReference type="NCBI Taxonomy" id="370764"/>
    <lineage>
        <taxon>Bacteria</taxon>
        <taxon>Bacillati</taxon>
        <taxon>Actinomycetota</taxon>
        <taxon>Actinomycetes</taxon>
        <taxon>Micrococcales</taxon>
        <taxon>Microbacteriaceae</taxon>
        <taxon>Microbacterium</taxon>
    </lineage>
</organism>
<evidence type="ECO:0000256" key="1">
    <source>
        <dbReference type="ARBA" id="ARBA00001974"/>
    </source>
</evidence>
<feature type="domain" description="Acyl-CoA dehydrogenase/oxidase N-terminal" evidence="8">
    <location>
        <begin position="32"/>
        <end position="145"/>
    </location>
</feature>
<evidence type="ECO:0000256" key="3">
    <source>
        <dbReference type="ARBA" id="ARBA00022630"/>
    </source>
</evidence>
<evidence type="ECO:0000313" key="10">
    <source>
        <dbReference type="Proteomes" id="UP000199009"/>
    </source>
</evidence>
<dbReference type="InterPro" id="IPR037069">
    <property type="entry name" value="AcylCoA_DH/ox_N_sf"/>
</dbReference>
<keyword evidence="10" id="KW-1185">Reference proteome</keyword>
<dbReference type="Gene3D" id="1.10.540.10">
    <property type="entry name" value="Acyl-CoA dehydrogenase/oxidase, N-terminal domain"/>
    <property type="match status" value="1"/>
</dbReference>
<keyword evidence="5" id="KW-0560">Oxidoreductase</keyword>
<protein>
    <submittedName>
        <fullName evidence="9">Acyl-CoA dehydrogenase, middle domain</fullName>
    </submittedName>
</protein>
<feature type="domain" description="Acyl-CoA dehydrogenase/oxidase C-terminal" evidence="6">
    <location>
        <begin position="261"/>
        <end position="409"/>
    </location>
</feature>
<evidence type="ECO:0000256" key="5">
    <source>
        <dbReference type="RuleBase" id="RU362125"/>
    </source>
</evidence>
<dbReference type="Pfam" id="PF00441">
    <property type="entry name" value="Acyl-CoA_dh_1"/>
    <property type="match status" value="1"/>
</dbReference>
<comment type="cofactor">
    <cofactor evidence="1 5">
        <name>FAD</name>
        <dbReference type="ChEBI" id="CHEBI:57692"/>
    </cofactor>
</comment>
<dbReference type="InterPro" id="IPR009075">
    <property type="entry name" value="AcylCo_DH/oxidase_C"/>
</dbReference>
<evidence type="ECO:0000313" key="9">
    <source>
        <dbReference type="EMBL" id="SDG84931.1"/>
    </source>
</evidence>
<dbReference type="GO" id="GO:0050660">
    <property type="term" value="F:flavin adenine dinucleotide binding"/>
    <property type="evidence" value="ECO:0007669"/>
    <property type="project" value="InterPro"/>
</dbReference>
<evidence type="ECO:0000259" key="8">
    <source>
        <dbReference type="Pfam" id="PF02771"/>
    </source>
</evidence>
<keyword evidence="3 5" id="KW-0285">Flavoprotein</keyword>
<dbReference type="SUPFAM" id="SSF56645">
    <property type="entry name" value="Acyl-CoA dehydrogenase NM domain-like"/>
    <property type="match status" value="1"/>
</dbReference>
<dbReference type="Gene3D" id="1.20.140.10">
    <property type="entry name" value="Butyryl-CoA Dehydrogenase, subunit A, domain 3"/>
    <property type="match status" value="1"/>
</dbReference>
<dbReference type="InterPro" id="IPR009100">
    <property type="entry name" value="AcylCoA_DH/oxidase_NM_dom_sf"/>
</dbReference>
<reference evidence="9 10" key="1">
    <citation type="submission" date="2016-10" db="EMBL/GenBank/DDBJ databases">
        <authorList>
            <person name="de Groot N.N."/>
        </authorList>
    </citation>
    <scope>NUCLEOTIDE SEQUENCE [LARGE SCALE GENOMIC DNA]</scope>
    <source>
        <strain evidence="9 10">DSM 23142</strain>
    </source>
</reference>
<dbReference type="GO" id="GO:0003995">
    <property type="term" value="F:acyl-CoA dehydrogenase activity"/>
    <property type="evidence" value="ECO:0007669"/>
    <property type="project" value="TreeGrafter"/>
</dbReference>
<dbReference type="Proteomes" id="UP000199009">
    <property type="component" value="Chromosome I"/>
</dbReference>
<accession>A0A1G7XLE6</accession>
<evidence type="ECO:0000259" key="7">
    <source>
        <dbReference type="Pfam" id="PF02770"/>
    </source>
</evidence>
<comment type="similarity">
    <text evidence="2 5">Belongs to the acyl-CoA dehydrogenase family.</text>
</comment>
<dbReference type="SUPFAM" id="SSF47203">
    <property type="entry name" value="Acyl-CoA dehydrogenase C-terminal domain-like"/>
    <property type="match status" value="1"/>
</dbReference>
<feature type="domain" description="Acyl-CoA oxidase/dehydrogenase middle" evidence="7">
    <location>
        <begin position="149"/>
        <end position="248"/>
    </location>
</feature>
<dbReference type="AlphaFoldDB" id="A0A1G7XLE6"/>
<dbReference type="RefSeq" id="WP_231917840.1">
    <property type="nucleotide sequence ID" value="NZ_LT629692.1"/>
</dbReference>
<dbReference type="FunFam" id="1.20.140.10:FF:000012">
    <property type="entry name" value="Acyl-CoA dehydrogenase fadE12"/>
    <property type="match status" value="1"/>
</dbReference>
<dbReference type="InterPro" id="IPR046373">
    <property type="entry name" value="Acyl-CoA_Oxase/DH_mid-dom_sf"/>
</dbReference>
<name>A0A1G7XLE6_9MICO</name>
<dbReference type="CDD" id="cd00567">
    <property type="entry name" value="ACAD"/>
    <property type="match status" value="1"/>
</dbReference>
<sequence>MYIESGSDGARAAAVRRIATTTTTRTTMFNLTEDQQAIRDGVAALCKRFDDTYWSSCEDDHRFPTEFHRAMADEGWLGVTMPEEYGGAGLGVKEAAIIMHTIAQSGGGMAAASSVHMNMFGPHPMLVHGTQEQKDRWIPRLVSGEDQVAFGITEPDAGLDTTNISTFAKKVEGGYLVNGRKMWISTAQVASKILLLTRTASRPAKGEGKNTSGMTLFYTDLDRSAIEVRNIPKHGRAAVDSNALFIDDFFIPDADLLGEEGRGFYYLLDGLNPERVLLSVEAIGIGQDALRRATDYANQRVVFDRPIGMNQGIQHPLAEKWIALEAALLMAERAVDLYDAGLPCGAQANAAKLLGSRAGYEACQQAVLTMGGMGYSKEYQVERLLREVLVTRIGPITDQMILNFIGEKVLGLPKSY</sequence>
<dbReference type="PANTHER" id="PTHR43884">
    <property type="entry name" value="ACYL-COA DEHYDROGENASE"/>
    <property type="match status" value="1"/>
</dbReference>
<dbReference type="InterPro" id="IPR006091">
    <property type="entry name" value="Acyl-CoA_Oxase/DH_mid-dom"/>
</dbReference>
<dbReference type="PANTHER" id="PTHR43884:SF12">
    <property type="entry name" value="ISOVALERYL-COA DEHYDROGENASE, MITOCHONDRIAL-RELATED"/>
    <property type="match status" value="1"/>
</dbReference>
<dbReference type="InterPro" id="IPR036250">
    <property type="entry name" value="AcylCo_DH-like_C"/>
</dbReference>
<evidence type="ECO:0000256" key="2">
    <source>
        <dbReference type="ARBA" id="ARBA00009347"/>
    </source>
</evidence>
<evidence type="ECO:0000256" key="4">
    <source>
        <dbReference type="ARBA" id="ARBA00022827"/>
    </source>
</evidence>
<keyword evidence="4 5" id="KW-0274">FAD</keyword>
<dbReference type="Gene3D" id="2.40.110.10">
    <property type="entry name" value="Butyryl-CoA Dehydrogenase, subunit A, domain 2"/>
    <property type="match status" value="1"/>
</dbReference>
<dbReference type="PIRSF" id="PIRSF016578">
    <property type="entry name" value="HsaA"/>
    <property type="match status" value="1"/>
</dbReference>
<proteinExistence type="inferred from homology"/>
<dbReference type="EMBL" id="LT629692">
    <property type="protein sequence ID" value="SDG84931.1"/>
    <property type="molecule type" value="Genomic_DNA"/>
</dbReference>
<gene>
    <name evidence="9" type="ORF">SAMN04489810_1462</name>
</gene>
<dbReference type="Pfam" id="PF02771">
    <property type="entry name" value="Acyl-CoA_dh_N"/>
    <property type="match status" value="1"/>
</dbReference>
<dbReference type="STRING" id="370764.SAMN04489810_1462"/>
<dbReference type="Pfam" id="PF02770">
    <property type="entry name" value="Acyl-CoA_dh_M"/>
    <property type="match status" value="1"/>
</dbReference>
<dbReference type="InterPro" id="IPR013786">
    <property type="entry name" value="AcylCoA_DH/ox_N"/>
</dbReference>
<evidence type="ECO:0000259" key="6">
    <source>
        <dbReference type="Pfam" id="PF00441"/>
    </source>
</evidence>